<feature type="compositionally biased region" description="Basic and acidic residues" evidence="1">
    <location>
        <begin position="30"/>
        <end position="48"/>
    </location>
</feature>
<dbReference type="AlphaFoldDB" id="A0A8D8CZ74"/>
<reference evidence="2" key="1">
    <citation type="submission" date="2021-05" db="EMBL/GenBank/DDBJ databases">
        <authorList>
            <person name="Alioto T."/>
            <person name="Alioto T."/>
            <person name="Gomez Garrido J."/>
        </authorList>
    </citation>
    <scope>NUCLEOTIDE SEQUENCE</scope>
</reference>
<feature type="region of interest" description="Disordered" evidence="1">
    <location>
        <begin position="1"/>
        <end position="48"/>
    </location>
</feature>
<evidence type="ECO:0000313" key="2">
    <source>
        <dbReference type="EMBL" id="CAG6501454.1"/>
    </source>
</evidence>
<name>A0A8D8CZ74_CULPI</name>
<feature type="compositionally biased region" description="Basic residues" evidence="1">
    <location>
        <begin position="92"/>
        <end position="115"/>
    </location>
</feature>
<evidence type="ECO:0000256" key="1">
    <source>
        <dbReference type="SAM" id="MobiDB-lite"/>
    </source>
</evidence>
<organism evidence="2">
    <name type="scientific">Culex pipiens</name>
    <name type="common">House mosquito</name>
    <dbReference type="NCBI Taxonomy" id="7175"/>
    <lineage>
        <taxon>Eukaryota</taxon>
        <taxon>Metazoa</taxon>
        <taxon>Ecdysozoa</taxon>
        <taxon>Arthropoda</taxon>
        <taxon>Hexapoda</taxon>
        <taxon>Insecta</taxon>
        <taxon>Pterygota</taxon>
        <taxon>Neoptera</taxon>
        <taxon>Endopterygota</taxon>
        <taxon>Diptera</taxon>
        <taxon>Nematocera</taxon>
        <taxon>Culicoidea</taxon>
        <taxon>Culicidae</taxon>
        <taxon>Culicinae</taxon>
        <taxon>Culicini</taxon>
        <taxon>Culex</taxon>
        <taxon>Culex</taxon>
    </lineage>
</organism>
<feature type="region of interest" description="Disordered" evidence="1">
    <location>
        <begin position="71"/>
        <end position="115"/>
    </location>
</feature>
<dbReference type="EMBL" id="HBUE01142433">
    <property type="protein sequence ID" value="CAG6501454.1"/>
    <property type="molecule type" value="Transcribed_RNA"/>
</dbReference>
<protein>
    <submittedName>
        <fullName evidence="2">(northern house mosquito) hypothetical protein</fullName>
    </submittedName>
</protein>
<sequence>MSALSGQLPHRQPQKVHHLQVQHSDASVLRGDHVQGAHDHAPGPLHPDGRRVHLHVEEGCPHAVLLPDPDARDEVGGAAGGATAAVAEPFRRTRASRVGHHQGGGRHRLQRQRSR</sequence>
<proteinExistence type="predicted"/>
<accession>A0A8D8CZ74</accession>